<dbReference type="EMBL" id="BIFS01000002">
    <property type="protein sequence ID" value="GCE23522.1"/>
    <property type="molecule type" value="Genomic_DNA"/>
</dbReference>
<evidence type="ECO:0000256" key="5">
    <source>
        <dbReference type="ARBA" id="ARBA00023136"/>
    </source>
</evidence>
<protein>
    <recommendedName>
        <fullName evidence="9">Energy-coupling factor transporter transmembrane protein EcfT</fullName>
    </recommendedName>
</protein>
<gene>
    <name evidence="7" type="ORF">KDK_73220</name>
</gene>
<proteinExistence type="predicted"/>
<feature type="transmembrane region" description="Helical" evidence="6">
    <location>
        <begin position="134"/>
        <end position="154"/>
    </location>
</feature>
<dbReference type="InterPro" id="IPR003339">
    <property type="entry name" value="ABC/ECF_trnsptr_transmembrane"/>
</dbReference>
<name>A0A402AWJ9_9CHLR</name>
<keyword evidence="4 6" id="KW-1133">Transmembrane helix</keyword>
<comment type="subcellular location">
    <subcellularLocation>
        <location evidence="1">Membrane</location>
        <topology evidence="1">Multi-pass membrane protein</topology>
    </subcellularLocation>
</comment>
<evidence type="ECO:0000256" key="1">
    <source>
        <dbReference type="ARBA" id="ARBA00004141"/>
    </source>
</evidence>
<sequence length="362" mass="40786">MSKQEYFSSMAEEAAYLQPPPGRRYVRSFLFSRRVNAPLVQVHLLVRILLVICLSAAQLRTMNTAHPDIVGAIVLWVPSISIFLLSGMHGKVARIYILLILPTVFSLFLSWTLLNPVPGSIVFVQRQVYPGFLTLSLAFWQVLWIGIVVGYYRWKRGIVNGILLASVAAIAISYLLPLPTWTIARVPFFHPLTLYISEQGLLLALTKVISYSGMMFSTIALVVTSRDIELMGAMRQLRIPRPIIFFLSTVFRALNLALTDYETIYQAQIARAVNAQPRSFLRRLRDLASIAVPMVAMMIRRSSEIGDALLARGYTLGQKDSDFYETSPWRPLDWSLLVACLVLLYLAVGPYPGLTALFQRWG</sequence>
<feature type="transmembrane region" description="Helical" evidence="6">
    <location>
        <begin position="69"/>
        <end position="88"/>
    </location>
</feature>
<dbReference type="AlphaFoldDB" id="A0A402AWJ9"/>
<feature type="transmembrane region" description="Helical" evidence="6">
    <location>
        <begin position="37"/>
        <end position="57"/>
    </location>
</feature>
<keyword evidence="5 6" id="KW-0472">Membrane</keyword>
<dbReference type="InterPro" id="IPR051611">
    <property type="entry name" value="ECF_transporter_component"/>
</dbReference>
<feature type="transmembrane region" description="Helical" evidence="6">
    <location>
        <begin position="201"/>
        <end position="223"/>
    </location>
</feature>
<evidence type="ECO:0000256" key="2">
    <source>
        <dbReference type="ARBA" id="ARBA00022475"/>
    </source>
</evidence>
<evidence type="ECO:0000313" key="7">
    <source>
        <dbReference type="EMBL" id="GCE23522.1"/>
    </source>
</evidence>
<dbReference type="GO" id="GO:0005886">
    <property type="term" value="C:plasma membrane"/>
    <property type="evidence" value="ECO:0007669"/>
    <property type="project" value="UniProtKB-ARBA"/>
</dbReference>
<evidence type="ECO:0000313" key="8">
    <source>
        <dbReference type="Proteomes" id="UP000287188"/>
    </source>
</evidence>
<dbReference type="PANTHER" id="PTHR34857:SF2">
    <property type="entry name" value="SLL0384 PROTEIN"/>
    <property type="match status" value="1"/>
</dbReference>
<organism evidence="7 8">
    <name type="scientific">Dictyobacter kobayashii</name>
    <dbReference type="NCBI Taxonomy" id="2014872"/>
    <lineage>
        <taxon>Bacteria</taxon>
        <taxon>Bacillati</taxon>
        <taxon>Chloroflexota</taxon>
        <taxon>Ktedonobacteria</taxon>
        <taxon>Ktedonobacterales</taxon>
        <taxon>Dictyobacteraceae</taxon>
        <taxon>Dictyobacter</taxon>
    </lineage>
</organism>
<feature type="transmembrane region" description="Helical" evidence="6">
    <location>
        <begin position="334"/>
        <end position="358"/>
    </location>
</feature>
<dbReference type="Proteomes" id="UP000287188">
    <property type="component" value="Unassembled WGS sequence"/>
</dbReference>
<comment type="caution">
    <text evidence="7">The sequence shown here is derived from an EMBL/GenBank/DDBJ whole genome shotgun (WGS) entry which is preliminary data.</text>
</comment>
<feature type="transmembrane region" description="Helical" evidence="6">
    <location>
        <begin position="95"/>
        <end position="114"/>
    </location>
</feature>
<evidence type="ECO:0000256" key="4">
    <source>
        <dbReference type="ARBA" id="ARBA00022989"/>
    </source>
</evidence>
<keyword evidence="3 6" id="KW-0812">Transmembrane</keyword>
<evidence type="ECO:0000256" key="3">
    <source>
        <dbReference type="ARBA" id="ARBA00022692"/>
    </source>
</evidence>
<evidence type="ECO:0008006" key="9">
    <source>
        <dbReference type="Google" id="ProtNLM"/>
    </source>
</evidence>
<accession>A0A402AWJ9</accession>
<dbReference type="Pfam" id="PF02361">
    <property type="entry name" value="CbiQ"/>
    <property type="match status" value="1"/>
</dbReference>
<evidence type="ECO:0000256" key="6">
    <source>
        <dbReference type="SAM" id="Phobius"/>
    </source>
</evidence>
<dbReference type="CDD" id="cd16914">
    <property type="entry name" value="EcfT"/>
    <property type="match status" value="1"/>
</dbReference>
<feature type="transmembrane region" description="Helical" evidence="6">
    <location>
        <begin position="161"/>
        <end position="181"/>
    </location>
</feature>
<dbReference type="PANTHER" id="PTHR34857">
    <property type="entry name" value="SLL0384 PROTEIN"/>
    <property type="match status" value="1"/>
</dbReference>
<keyword evidence="8" id="KW-1185">Reference proteome</keyword>
<keyword evidence="2" id="KW-1003">Cell membrane</keyword>
<reference evidence="8" key="1">
    <citation type="submission" date="2018-12" db="EMBL/GenBank/DDBJ databases">
        <title>Tengunoibacter tsumagoiensis gen. nov., sp. nov., Dictyobacter kobayashii sp. nov., D. alpinus sp. nov., and D. joshuensis sp. nov. and description of Dictyobacteraceae fam. nov. within the order Ktedonobacterales isolated from Tengu-no-mugimeshi.</title>
        <authorList>
            <person name="Wang C.M."/>
            <person name="Zheng Y."/>
            <person name="Sakai Y."/>
            <person name="Toyoda A."/>
            <person name="Minakuchi Y."/>
            <person name="Abe K."/>
            <person name="Yokota A."/>
            <person name="Yabe S."/>
        </authorList>
    </citation>
    <scope>NUCLEOTIDE SEQUENCE [LARGE SCALE GENOMIC DNA]</scope>
    <source>
        <strain evidence="8">Uno11</strain>
    </source>
</reference>